<comment type="caution">
    <text evidence="1">The sequence shown here is derived from an EMBL/GenBank/DDBJ whole genome shotgun (WGS) entry which is preliminary data.</text>
</comment>
<gene>
    <name evidence="1" type="ORF">PG993_001432</name>
</gene>
<protein>
    <submittedName>
        <fullName evidence="1">Uncharacterized protein</fullName>
    </submittedName>
</protein>
<keyword evidence="2" id="KW-1185">Reference proteome</keyword>
<evidence type="ECO:0000313" key="1">
    <source>
        <dbReference type="EMBL" id="KAK8056205.1"/>
    </source>
</evidence>
<name>A0ABR1UBD6_9PEZI</name>
<reference evidence="1 2" key="1">
    <citation type="submission" date="2023-01" db="EMBL/GenBank/DDBJ databases">
        <title>Analysis of 21 Apiospora genomes using comparative genomics revels a genus with tremendous synthesis potential of carbohydrate active enzymes and secondary metabolites.</title>
        <authorList>
            <person name="Sorensen T."/>
        </authorList>
    </citation>
    <scope>NUCLEOTIDE SEQUENCE [LARGE SCALE GENOMIC DNA]</scope>
    <source>
        <strain evidence="1 2">CBS 33761</strain>
    </source>
</reference>
<dbReference type="Proteomes" id="UP001444661">
    <property type="component" value="Unassembled WGS sequence"/>
</dbReference>
<proteinExistence type="predicted"/>
<dbReference type="EMBL" id="JAQQWK010000001">
    <property type="protein sequence ID" value="KAK8056205.1"/>
    <property type="molecule type" value="Genomic_DNA"/>
</dbReference>
<organism evidence="1 2">
    <name type="scientific">Apiospora rasikravindrae</name>
    <dbReference type="NCBI Taxonomy" id="990691"/>
    <lineage>
        <taxon>Eukaryota</taxon>
        <taxon>Fungi</taxon>
        <taxon>Dikarya</taxon>
        <taxon>Ascomycota</taxon>
        <taxon>Pezizomycotina</taxon>
        <taxon>Sordariomycetes</taxon>
        <taxon>Xylariomycetidae</taxon>
        <taxon>Amphisphaeriales</taxon>
        <taxon>Apiosporaceae</taxon>
        <taxon>Apiospora</taxon>
    </lineage>
</organism>
<accession>A0ABR1UBD6</accession>
<evidence type="ECO:0000313" key="2">
    <source>
        <dbReference type="Proteomes" id="UP001444661"/>
    </source>
</evidence>
<sequence>MAHLRYRSAILSTCLIFLPPLYLHWRTPIAWLPPSTQPPVVRINAGGGGLDLSSPRAPFVA</sequence>